<evidence type="ECO:0000256" key="3">
    <source>
        <dbReference type="ARBA" id="ARBA00022597"/>
    </source>
</evidence>
<dbReference type="Pfam" id="PF00358">
    <property type="entry name" value="PTS_EIIA_1"/>
    <property type="match status" value="1"/>
</dbReference>
<keyword evidence="5" id="KW-0598">Phosphotransferase system</keyword>
<feature type="domain" description="PTS EIIA type-1" evidence="7">
    <location>
        <begin position="21"/>
        <end position="125"/>
    </location>
</feature>
<evidence type="ECO:0000256" key="1">
    <source>
        <dbReference type="ARBA" id="ARBA00004496"/>
    </source>
</evidence>
<dbReference type="GO" id="GO:0005737">
    <property type="term" value="C:cytoplasm"/>
    <property type="evidence" value="ECO:0007669"/>
    <property type="project" value="UniProtKB-SubCell"/>
</dbReference>
<dbReference type="HOGENOM" id="CLU_012312_5_0_11"/>
<keyword evidence="9" id="KW-1185">Reference proteome</keyword>
<keyword evidence="4" id="KW-0808">Transferase</keyword>
<evidence type="ECO:0000313" key="9">
    <source>
        <dbReference type="Proteomes" id="UP000007962"/>
    </source>
</evidence>
<dbReference type="KEGG" id="bcv:Bcav_2632"/>
<gene>
    <name evidence="8" type="ordered locus">Bcav_2632</name>
</gene>
<evidence type="ECO:0000259" key="7">
    <source>
        <dbReference type="PROSITE" id="PS51093"/>
    </source>
</evidence>
<proteinExistence type="predicted"/>
<protein>
    <submittedName>
        <fullName evidence="8">Sugar-specific permease EIIA 1 domain protein</fullName>
    </submittedName>
</protein>
<dbReference type="PANTHER" id="PTHR45008">
    <property type="entry name" value="PTS SYSTEM GLUCOSE-SPECIFIC EIIA COMPONENT"/>
    <property type="match status" value="1"/>
</dbReference>
<dbReference type="RefSeq" id="WP_015883117.1">
    <property type="nucleotide sequence ID" value="NC_012669.1"/>
</dbReference>
<dbReference type="PANTHER" id="PTHR45008:SF1">
    <property type="entry name" value="PTS SYSTEM GLUCOSE-SPECIFIC EIIA COMPONENT"/>
    <property type="match status" value="1"/>
</dbReference>
<evidence type="ECO:0000256" key="6">
    <source>
        <dbReference type="ARBA" id="ARBA00022777"/>
    </source>
</evidence>
<dbReference type="STRING" id="471853.Bcav_2632"/>
<dbReference type="AlphaFoldDB" id="C5BXJ4"/>
<organism evidence="8 9">
    <name type="scientific">Beutenbergia cavernae (strain ATCC BAA-8 / DSM 12333 / CCUG 43141 / JCM 11478 / NBRC 16432 / NCIMB 13614 / HKI 0122)</name>
    <dbReference type="NCBI Taxonomy" id="471853"/>
    <lineage>
        <taxon>Bacteria</taxon>
        <taxon>Bacillati</taxon>
        <taxon>Actinomycetota</taxon>
        <taxon>Actinomycetes</taxon>
        <taxon>Micrococcales</taxon>
        <taxon>Beutenbergiaceae</taxon>
        <taxon>Beutenbergia</taxon>
    </lineage>
</organism>
<dbReference type="GO" id="GO:0016301">
    <property type="term" value="F:kinase activity"/>
    <property type="evidence" value="ECO:0007669"/>
    <property type="project" value="UniProtKB-KW"/>
</dbReference>
<dbReference type="eggNOG" id="COG2190">
    <property type="taxonomic scope" value="Bacteria"/>
</dbReference>
<comment type="subcellular location">
    <subcellularLocation>
        <location evidence="1">Cytoplasm</location>
    </subcellularLocation>
</comment>
<sequence>MPTLVRAPFAGRVIAPEDVPDPVFAQSIVGAGLALDPVGDADVAVLAPCDGRIVKIHPHAVVVAVGAHAVLVHLGLDTVELHGEGFTVLAGDGDEVAAGGHLLTWSPAAVRAGGRSAVSPVVAMQADAAALEARVAPGDTVDAGALMFTWP</sequence>
<keyword evidence="2" id="KW-0813">Transport</keyword>
<evidence type="ECO:0000313" key="8">
    <source>
        <dbReference type="EMBL" id="ACQ80877.1"/>
    </source>
</evidence>
<dbReference type="Proteomes" id="UP000007962">
    <property type="component" value="Chromosome"/>
</dbReference>
<reference evidence="8 9" key="1">
    <citation type="journal article" date="2009" name="Stand. Genomic Sci.">
        <title>Complete genome sequence of Beutenbergia cavernae type strain (HKI 0122).</title>
        <authorList>
            <person name="Land M."/>
            <person name="Pukall R."/>
            <person name="Abt B."/>
            <person name="Goker M."/>
            <person name="Rohde M."/>
            <person name="Glavina Del Rio T."/>
            <person name="Tice H."/>
            <person name="Copeland A."/>
            <person name="Cheng J.F."/>
            <person name="Lucas S."/>
            <person name="Chen F."/>
            <person name="Nolan M."/>
            <person name="Bruce D."/>
            <person name="Goodwin L."/>
            <person name="Pitluck S."/>
            <person name="Ivanova N."/>
            <person name="Mavromatis K."/>
            <person name="Ovchinnikova G."/>
            <person name="Pati A."/>
            <person name="Chen A."/>
            <person name="Palaniappan K."/>
            <person name="Hauser L."/>
            <person name="Chang Y.J."/>
            <person name="Jefferies C.C."/>
            <person name="Saunders E."/>
            <person name="Brettin T."/>
            <person name="Detter J.C."/>
            <person name="Han C."/>
            <person name="Chain P."/>
            <person name="Bristow J."/>
            <person name="Eisen J.A."/>
            <person name="Markowitz V."/>
            <person name="Hugenholtz P."/>
            <person name="Kyrpides N.C."/>
            <person name="Klenk H.P."/>
            <person name="Lapidus A."/>
        </authorList>
    </citation>
    <scope>NUCLEOTIDE SEQUENCE [LARGE SCALE GENOMIC DNA]</scope>
    <source>
        <strain evidence="9">ATCC BAA-8 / DSM 12333 / NBRC 16432</strain>
    </source>
</reference>
<dbReference type="InterPro" id="IPR001127">
    <property type="entry name" value="PTS_EIIA_1_perm"/>
</dbReference>
<evidence type="ECO:0000256" key="5">
    <source>
        <dbReference type="ARBA" id="ARBA00022683"/>
    </source>
</evidence>
<dbReference type="Gene3D" id="2.70.70.10">
    <property type="entry name" value="Glucose Permease (Domain IIA)"/>
    <property type="match status" value="1"/>
</dbReference>
<evidence type="ECO:0000256" key="4">
    <source>
        <dbReference type="ARBA" id="ARBA00022679"/>
    </source>
</evidence>
<dbReference type="EMBL" id="CP001618">
    <property type="protein sequence ID" value="ACQ80877.1"/>
    <property type="molecule type" value="Genomic_DNA"/>
</dbReference>
<keyword evidence="3" id="KW-0762">Sugar transport</keyword>
<evidence type="ECO:0000256" key="2">
    <source>
        <dbReference type="ARBA" id="ARBA00022448"/>
    </source>
</evidence>
<dbReference type="PROSITE" id="PS51093">
    <property type="entry name" value="PTS_EIIA_TYPE_1"/>
    <property type="match status" value="1"/>
</dbReference>
<dbReference type="OrthoDB" id="9797715at2"/>
<accession>C5BXJ4</accession>
<dbReference type="InterPro" id="IPR011055">
    <property type="entry name" value="Dup_hybrid_motif"/>
</dbReference>
<keyword evidence="6" id="KW-0418">Kinase</keyword>
<dbReference type="GO" id="GO:0009401">
    <property type="term" value="P:phosphoenolpyruvate-dependent sugar phosphotransferase system"/>
    <property type="evidence" value="ECO:0007669"/>
    <property type="project" value="UniProtKB-KW"/>
</dbReference>
<dbReference type="SUPFAM" id="SSF51261">
    <property type="entry name" value="Duplicated hybrid motif"/>
    <property type="match status" value="1"/>
</dbReference>
<name>C5BXJ4_BEUC1</name>
<dbReference type="InterPro" id="IPR050890">
    <property type="entry name" value="PTS_EIIA_component"/>
</dbReference>